<dbReference type="Proteomes" id="UP000184171">
    <property type="component" value="Unassembled WGS sequence"/>
</dbReference>
<feature type="domain" description="Putative regulatory protein FmdB zinc ribbon" evidence="1">
    <location>
        <begin position="1"/>
        <end position="40"/>
    </location>
</feature>
<dbReference type="SMART" id="SM00834">
    <property type="entry name" value="CxxC_CXXC_SSSS"/>
    <property type="match status" value="1"/>
</dbReference>
<dbReference type="AlphaFoldDB" id="A0A1M6DHA7"/>
<dbReference type="RefSeq" id="WP_072905587.1">
    <property type="nucleotide sequence ID" value="NZ_FQZT01000002.1"/>
</dbReference>
<organism evidence="2 3">
    <name type="scientific">Malonomonas rubra DSM 5091</name>
    <dbReference type="NCBI Taxonomy" id="1122189"/>
    <lineage>
        <taxon>Bacteria</taxon>
        <taxon>Pseudomonadati</taxon>
        <taxon>Thermodesulfobacteriota</taxon>
        <taxon>Desulfuromonadia</taxon>
        <taxon>Desulfuromonadales</taxon>
        <taxon>Geopsychrobacteraceae</taxon>
        <taxon>Malonomonas</taxon>
    </lineage>
</organism>
<accession>A0A1M6DHA7</accession>
<dbReference type="STRING" id="1122189.SAMN02745165_00680"/>
<protein>
    <submittedName>
        <fullName evidence="2">Putative regulatory protein, FmdB family</fullName>
    </submittedName>
</protein>
<dbReference type="InterPro" id="IPR013429">
    <property type="entry name" value="Regulatory_FmdB_Zinc_ribbon"/>
</dbReference>
<evidence type="ECO:0000313" key="2">
    <source>
        <dbReference type="EMBL" id="SHI72575.1"/>
    </source>
</evidence>
<proteinExistence type="predicted"/>
<reference evidence="2 3" key="1">
    <citation type="submission" date="2016-11" db="EMBL/GenBank/DDBJ databases">
        <authorList>
            <person name="Jaros S."/>
            <person name="Januszkiewicz K."/>
            <person name="Wedrychowicz H."/>
        </authorList>
    </citation>
    <scope>NUCLEOTIDE SEQUENCE [LARGE SCALE GENOMIC DNA]</scope>
    <source>
        <strain evidence="2 3">DSM 5091</strain>
    </source>
</reference>
<evidence type="ECO:0000259" key="1">
    <source>
        <dbReference type="SMART" id="SM00834"/>
    </source>
</evidence>
<dbReference type="NCBIfam" id="TIGR02605">
    <property type="entry name" value="CxxC_CxxC_SSSS"/>
    <property type="match status" value="1"/>
</dbReference>
<evidence type="ECO:0000313" key="3">
    <source>
        <dbReference type="Proteomes" id="UP000184171"/>
    </source>
</evidence>
<dbReference type="OrthoDB" id="9813321at2"/>
<dbReference type="Pfam" id="PF09723">
    <property type="entry name" value="Zn_ribbon_8"/>
    <property type="match status" value="1"/>
</dbReference>
<dbReference type="EMBL" id="FQZT01000002">
    <property type="protein sequence ID" value="SHI72575.1"/>
    <property type="molecule type" value="Genomic_DNA"/>
</dbReference>
<name>A0A1M6DHA7_MALRU</name>
<gene>
    <name evidence="2" type="ORF">SAMN02745165_00680</name>
</gene>
<sequence>MPIFEYRCTKCEKITEKICSSTVTEIECPECHSPAKKTVSIFSGQTDSASAGGCMPSSGFS</sequence>
<keyword evidence="3" id="KW-1185">Reference proteome</keyword>